<protein>
    <submittedName>
        <fullName evidence="1">Uncharacterized protein</fullName>
    </submittedName>
</protein>
<proteinExistence type="predicted"/>
<dbReference type="OrthoDB" id="7067199at2"/>
<gene>
    <name evidence="1" type="ORF">NCTC13337_01443</name>
</gene>
<dbReference type="Proteomes" id="UP000254601">
    <property type="component" value="Unassembled WGS sequence"/>
</dbReference>
<dbReference type="EMBL" id="UHIC01000001">
    <property type="protein sequence ID" value="SUO95545.1"/>
    <property type="molecule type" value="Genomic_DNA"/>
</dbReference>
<reference evidence="1 2" key="1">
    <citation type="submission" date="2018-06" db="EMBL/GenBank/DDBJ databases">
        <authorList>
            <consortium name="Pathogen Informatics"/>
            <person name="Doyle S."/>
        </authorList>
    </citation>
    <scope>NUCLEOTIDE SEQUENCE [LARGE SCALE GENOMIC DNA]</scope>
    <source>
        <strain evidence="1 2">NCTC13337</strain>
    </source>
</reference>
<evidence type="ECO:0000313" key="2">
    <source>
        <dbReference type="Proteomes" id="UP000254601"/>
    </source>
</evidence>
<dbReference type="RefSeq" id="WP_072575651.1">
    <property type="nucleotide sequence ID" value="NZ_LWHB01000018.1"/>
</dbReference>
<organism evidence="1 2">
    <name type="scientific">Suttonella ornithocola</name>
    <dbReference type="NCBI Taxonomy" id="279832"/>
    <lineage>
        <taxon>Bacteria</taxon>
        <taxon>Pseudomonadati</taxon>
        <taxon>Pseudomonadota</taxon>
        <taxon>Gammaproteobacteria</taxon>
        <taxon>Cardiobacteriales</taxon>
        <taxon>Cardiobacteriaceae</taxon>
        <taxon>Suttonella</taxon>
    </lineage>
</organism>
<sequence>MSGQKNICLLGFPAEAENKLKSIINNFDSQNTYQWVPANDKNLDGVVINAGFLEAPQIQKYIKMISKPVVCAYGNVEGQELASHYGYQSVNWNEKSIDVRAWIDALLGETNNLSSDFKEEKKSDHLHSFKSQSSPNCTNNVNVTQSQYLDSEEVLDYIRDGVKGVYQATIGENITWVKPAEGVVFINYPRDKVPGFHEWQWKKIDERDIPASSRQLKIDLWLFESLWQSRIDGKKYIDTKNYFHLQRWPQPLSRQGRTEALRLAACTQAQPMNIESLKAKTNYPTESICRFLFATLYAGQMKAIKKVNEQDFAPKQVPVDEAKRAEKRSLLQRFRAKLGL</sequence>
<accession>A0A380MSL3</accession>
<keyword evidence="2" id="KW-1185">Reference proteome</keyword>
<evidence type="ECO:0000313" key="1">
    <source>
        <dbReference type="EMBL" id="SUO95545.1"/>
    </source>
</evidence>
<name>A0A380MSL3_9GAMM</name>
<dbReference type="AlphaFoldDB" id="A0A380MSL3"/>